<dbReference type="PROSITE" id="PS50929">
    <property type="entry name" value="ABC_TM1F"/>
    <property type="match status" value="2"/>
</dbReference>
<gene>
    <name evidence="12" type="ORF">ILUMI_24865</name>
</gene>
<dbReference type="Pfam" id="PF00664">
    <property type="entry name" value="ABC_membrane"/>
    <property type="match status" value="2"/>
</dbReference>
<dbReference type="SMART" id="SM00382">
    <property type="entry name" value="AAA"/>
    <property type="match status" value="2"/>
</dbReference>
<feature type="transmembrane region" description="Helical" evidence="9">
    <location>
        <begin position="129"/>
        <end position="153"/>
    </location>
</feature>
<dbReference type="Gene3D" id="3.40.50.300">
    <property type="entry name" value="P-loop containing nucleotide triphosphate hydrolases"/>
    <property type="match status" value="2"/>
</dbReference>
<evidence type="ECO:0000256" key="4">
    <source>
        <dbReference type="ARBA" id="ARBA00022737"/>
    </source>
</evidence>
<feature type="transmembrane region" description="Helical" evidence="9">
    <location>
        <begin position="307"/>
        <end position="334"/>
    </location>
</feature>
<dbReference type="PROSITE" id="PS50893">
    <property type="entry name" value="ABC_TRANSPORTER_2"/>
    <property type="match status" value="2"/>
</dbReference>
<dbReference type="PROSITE" id="PS00211">
    <property type="entry name" value="ABC_TRANSPORTER_1"/>
    <property type="match status" value="1"/>
</dbReference>
<dbReference type="SUPFAM" id="SSF52540">
    <property type="entry name" value="P-loop containing nucleoside triphosphate hydrolases"/>
    <property type="match status" value="2"/>
</dbReference>
<dbReference type="FunFam" id="1.20.1560.10:FF:000026">
    <property type="entry name" value="Multidrug resistance-associated protein lethal(2)03659"/>
    <property type="match status" value="1"/>
</dbReference>
<dbReference type="FunFam" id="3.40.50.300:FF:000163">
    <property type="entry name" value="Multidrug resistance-associated protein member 4"/>
    <property type="match status" value="1"/>
</dbReference>
<keyword evidence="13" id="KW-1185">Reference proteome</keyword>
<dbReference type="OrthoDB" id="6500128at2759"/>
<keyword evidence="4" id="KW-0677">Repeat</keyword>
<evidence type="ECO:0000256" key="9">
    <source>
        <dbReference type="SAM" id="Phobius"/>
    </source>
</evidence>
<evidence type="ECO:0000256" key="6">
    <source>
        <dbReference type="ARBA" id="ARBA00022840"/>
    </source>
</evidence>
<dbReference type="InterPro" id="IPR050173">
    <property type="entry name" value="ABC_transporter_C-like"/>
</dbReference>
<evidence type="ECO:0000259" key="10">
    <source>
        <dbReference type="PROSITE" id="PS50893"/>
    </source>
</evidence>
<feature type="domain" description="ABC transmembrane type-1" evidence="11">
    <location>
        <begin position="91"/>
        <end position="349"/>
    </location>
</feature>
<keyword evidence="5" id="KW-0547">Nucleotide-binding</keyword>
<dbReference type="Gene3D" id="1.20.1560.10">
    <property type="entry name" value="ABC transporter type 1, transmembrane domain"/>
    <property type="match status" value="2"/>
</dbReference>
<dbReference type="CDD" id="cd03250">
    <property type="entry name" value="ABCC_MRP_domain1"/>
    <property type="match status" value="1"/>
</dbReference>
<feature type="domain" description="ABC transmembrane type-1" evidence="11">
    <location>
        <begin position="701"/>
        <end position="996"/>
    </location>
</feature>
<dbReference type="InterPro" id="IPR011527">
    <property type="entry name" value="ABC1_TM_dom"/>
</dbReference>
<evidence type="ECO:0000256" key="3">
    <source>
        <dbReference type="ARBA" id="ARBA00022692"/>
    </source>
</evidence>
<keyword evidence="6" id="KW-0067">ATP-binding</keyword>
<sequence>MDEREKQDREANPNERANFLSKITFFFACTTFRKGLRKNLTEEDIYQPVKNHKATLLGNQLEKEWKKQPQLSSWQLIKSLIKVFGVQYICLGLALLFIQTPLLMFKPILKGKIASYFTPNQTKLTLEQAYMYTGVLILITFTGTVFMHSYFFAIERLTLKVKIAICTLIYRKSLRLNSFFTSKIASGQAVTLITKDVNIFDFTLFLIHKLLVGTVQIIIMIYIMYAQIGVSALIGAGVMVAFIPIQMCLGTRIIKYRLKTAETTDNRVRITQEILTAIRIIKMYTWELFFSKAVRKLRIREIKNLRIIFYIRAIAVSIGQLNARFALYICIISYVAFGNYITAEKAFVVTGCFAALRVVLTIFIPIGITQLSELKTALYRIVNFLQLEEVKENGNIDIINEKQQPAVIIKNVTSRTDNNDAILEDVNLKINNSGLTLITGSVGSGKSTLLKLILGDMKKSEGVMEISGKMSYASQEPWLFPGTARQNIIFNEVYDQRRYEEVVKVCALEKDFHDLPKGDKTCLTDRGLNLSRGQKTRINLARAIYKIADIYLLDDCLSAVDPHVSKHIFYECIKGFLKNKMCLLVTHQQRLFEDADNIVILSQGSVKFQGSYDNLKEWNKEDFKALIEKQDIKKDEDENEKMKELDQVANNNENVDETSKLLNDAHPPKKHIYEEITQEGEVKKDVYMSYFRFGGGVKMVLLIIILSIAAQGVSSWSDYFVTYWVDMEQEMSGFKLNQTTNSTEFKELEDAHDFVMKQYSFVIFGATILVLFRAIIFYMFSSRASMNLHNSIMDKIINAGMTFFDDNLSGNIINRFSRDLGVLDEHLPNTVFEIIRVTSMLFGILFVISTVNTIFLIPSAFFLLLLYFARRLYLPTGRGIRRLEGATRSPVIGQFNATLEGLTTIRASEAQTKLTHEFEKHLDIYNSAVFMHLATSRAFGFYLDATCDLYVTLITLSFLVFDNNTLAGRVGLAITQAFSLTGLLQWCVRQWAELENQMTSAERVLEYAKVEAEDKDGQGISNWPHSGKIVYTDVNLRYSPTNERVLKDVNFTIYAKQKIGIVGRTGAGKTSIISTLFRLYDFRGTITIDDIDTKGLPVELLRSKLSIIPQDPVLFTGTIRANLDPNSEFSDKQLWDALGEVEMKNLITDLSMQIREGGSNFSVGQRQLICLARAIIRNNKVLILDEATANIDPQTDAFIQRTIREKFSDCTVITIAHKLNTIMDSDRILVMDSGRILEHDHPQVLLANRSSIFYKMVHEAGLL</sequence>
<evidence type="ECO:0000313" key="12">
    <source>
        <dbReference type="EMBL" id="KAF2881309.1"/>
    </source>
</evidence>
<dbReference type="Proteomes" id="UP000801492">
    <property type="component" value="Unassembled WGS sequence"/>
</dbReference>
<evidence type="ECO:0000256" key="1">
    <source>
        <dbReference type="ARBA" id="ARBA00004141"/>
    </source>
</evidence>
<dbReference type="InterPro" id="IPR003593">
    <property type="entry name" value="AAA+_ATPase"/>
</dbReference>
<organism evidence="12 13">
    <name type="scientific">Ignelater luminosus</name>
    <name type="common">Cucubano</name>
    <name type="synonym">Pyrophorus luminosus</name>
    <dbReference type="NCBI Taxonomy" id="2038154"/>
    <lineage>
        <taxon>Eukaryota</taxon>
        <taxon>Metazoa</taxon>
        <taxon>Ecdysozoa</taxon>
        <taxon>Arthropoda</taxon>
        <taxon>Hexapoda</taxon>
        <taxon>Insecta</taxon>
        <taxon>Pterygota</taxon>
        <taxon>Neoptera</taxon>
        <taxon>Endopterygota</taxon>
        <taxon>Coleoptera</taxon>
        <taxon>Polyphaga</taxon>
        <taxon>Elateriformia</taxon>
        <taxon>Elateroidea</taxon>
        <taxon>Elateridae</taxon>
        <taxon>Agrypninae</taxon>
        <taxon>Pyrophorini</taxon>
        <taxon>Ignelater</taxon>
    </lineage>
</organism>
<evidence type="ECO:0008006" key="14">
    <source>
        <dbReference type="Google" id="ProtNLM"/>
    </source>
</evidence>
<evidence type="ECO:0000259" key="11">
    <source>
        <dbReference type="PROSITE" id="PS50929"/>
    </source>
</evidence>
<dbReference type="FunFam" id="1.20.1560.10:FF:000014">
    <property type="entry name" value="Multidrug resistance-associated protein member 4"/>
    <property type="match status" value="1"/>
</dbReference>
<evidence type="ECO:0000256" key="8">
    <source>
        <dbReference type="ARBA" id="ARBA00023136"/>
    </source>
</evidence>
<feature type="domain" description="ABC transporter" evidence="10">
    <location>
        <begin position="1029"/>
        <end position="1258"/>
    </location>
</feature>
<dbReference type="PANTHER" id="PTHR24223:SF448">
    <property type="entry name" value="FI20146P1-RELATED"/>
    <property type="match status" value="1"/>
</dbReference>
<dbReference type="InterPro" id="IPR036640">
    <property type="entry name" value="ABC1_TM_sf"/>
</dbReference>
<dbReference type="CDD" id="cd03244">
    <property type="entry name" value="ABCC_MRP_domain2"/>
    <property type="match status" value="1"/>
</dbReference>
<proteinExistence type="predicted"/>
<comment type="caution">
    <text evidence="12">The sequence shown here is derived from an EMBL/GenBank/DDBJ whole genome shotgun (WGS) entry which is preliminary data.</text>
</comment>
<dbReference type="InterPro" id="IPR027417">
    <property type="entry name" value="P-loop_NTPase"/>
</dbReference>
<dbReference type="InterPro" id="IPR044746">
    <property type="entry name" value="ABCC_6TM_D1"/>
</dbReference>
<evidence type="ECO:0000256" key="7">
    <source>
        <dbReference type="ARBA" id="ARBA00022989"/>
    </source>
</evidence>
<dbReference type="GO" id="GO:0140359">
    <property type="term" value="F:ABC-type transporter activity"/>
    <property type="evidence" value="ECO:0007669"/>
    <property type="project" value="InterPro"/>
</dbReference>
<dbReference type="EMBL" id="VTPC01090773">
    <property type="protein sequence ID" value="KAF2881309.1"/>
    <property type="molecule type" value="Genomic_DNA"/>
</dbReference>
<dbReference type="Pfam" id="PF00005">
    <property type="entry name" value="ABC_tran"/>
    <property type="match status" value="2"/>
</dbReference>
<dbReference type="AlphaFoldDB" id="A0A8K0G0K4"/>
<keyword evidence="7 9" id="KW-1133">Transmembrane helix</keyword>
<feature type="transmembrane region" description="Helical" evidence="9">
    <location>
        <begin position="230"/>
        <end position="249"/>
    </location>
</feature>
<dbReference type="InterPro" id="IPR003439">
    <property type="entry name" value="ABC_transporter-like_ATP-bd"/>
</dbReference>
<keyword evidence="8 9" id="KW-0472">Membrane</keyword>
<feature type="transmembrane region" description="Helical" evidence="9">
    <location>
        <begin position="759"/>
        <end position="780"/>
    </location>
</feature>
<comment type="subcellular location">
    <subcellularLocation>
        <location evidence="1">Membrane</location>
        <topology evidence="1">Multi-pass membrane protein</topology>
    </subcellularLocation>
</comment>
<accession>A0A8K0G0K4</accession>
<evidence type="ECO:0000256" key="5">
    <source>
        <dbReference type="ARBA" id="ARBA00022741"/>
    </source>
</evidence>
<name>A0A8K0G0K4_IGNLU</name>
<feature type="transmembrane region" description="Helical" evidence="9">
    <location>
        <begin position="841"/>
        <end position="868"/>
    </location>
</feature>
<keyword evidence="3 9" id="KW-0812">Transmembrane</keyword>
<reference evidence="12" key="1">
    <citation type="submission" date="2019-08" db="EMBL/GenBank/DDBJ databases">
        <title>The genome of the North American firefly Photinus pyralis.</title>
        <authorList>
            <consortium name="Photinus pyralis genome working group"/>
            <person name="Fallon T.R."/>
            <person name="Sander Lower S.E."/>
            <person name="Weng J.-K."/>
        </authorList>
    </citation>
    <scope>NUCLEOTIDE SEQUENCE</scope>
    <source>
        <strain evidence="12">TRF0915ILg1</strain>
        <tissue evidence="12">Whole body</tissue>
    </source>
</reference>
<dbReference type="GO" id="GO:0005524">
    <property type="term" value="F:ATP binding"/>
    <property type="evidence" value="ECO:0007669"/>
    <property type="project" value="UniProtKB-KW"/>
</dbReference>
<keyword evidence="2" id="KW-0813">Transport</keyword>
<feature type="domain" description="ABC transporter" evidence="10">
    <location>
        <begin position="407"/>
        <end position="628"/>
    </location>
</feature>
<protein>
    <recommendedName>
        <fullName evidence="14">Multidrug resistance-associated protein lethal(2)03659</fullName>
    </recommendedName>
</protein>
<dbReference type="GO" id="GO:0016887">
    <property type="term" value="F:ATP hydrolysis activity"/>
    <property type="evidence" value="ECO:0007669"/>
    <property type="project" value="InterPro"/>
</dbReference>
<evidence type="ECO:0000313" key="13">
    <source>
        <dbReference type="Proteomes" id="UP000801492"/>
    </source>
</evidence>
<dbReference type="PANTHER" id="PTHR24223">
    <property type="entry name" value="ATP-BINDING CASSETTE SUB-FAMILY C"/>
    <property type="match status" value="1"/>
</dbReference>
<feature type="transmembrane region" description="Helical" evidence="9">
    <location>
        <begin position="202"/>
        <end position="224"/>
    </location>
</feature>
<dbReference type="InterPro" id="IPR017871">
    <property type="entry name" value="ABC_transporter-like_CS"/>
</dbReference>
<dbReference type="InterPro" id="IPR044726">
    <property type="entry name" value="ABCC_6TM_D2"/>
</dbReference>
<dbReference type="GO" id="GO:0016020">
    <property type="term" value="C:membrane"/>
    <property type="evidence" value="ECO:0007669"/>
    <property type="project" value="UniProtKB-SubCell"/>
</dbReference>
<dbReference type="SUPFAM" id="SSF90123">
    <property type="entry name" value="ABC transporter transmembrane region"/>
    <property type="match status" value="2"/>
</dbReference>
<dbReference type="CDD" id="cd18580">
    <property type="entry name" value="ABC_6TM_ABCC_D2"/>
    <property type="match status" value="1"/>
</dbReference>
<dbReference type="FunFam" id="3.40.50.300:FF:000973">
    <property type="entry name" value="Multidrug resistance-associated protein 4"/>
    <property type="match status" value="1"/>
</dbReference>
<dbReference type="CDD" id="cd18579">
    <property type="entry name" value="ABC_6TM_ABCC_D1"/>
    <property type="match status" value="1"/>
</dbReference>
<evidence type="ECO:0000256" key="2">
    <source>
        <dbReference type="ARBA" id="ARBA00022448"/>
    </source>
</evidence>
<feature type="transmembrane region" description="Helical" evidence="9">
    <location>
        <begin position="346"/>
        <end position="368"/>
    </location>
</feature>
<feature type="transmembrane region" description="Helical" evidence="9">
    <location>
        <begin position="690"/>
        <end position="710"/>
    </location>
</feature>
<feature type="transmembrane region" description="Helical" evidence="9">
    <location>
        <begin position="88"/>
        <end position="109"/>
    </location>
</feature>